<dbReference type="GO" id="GO:0005044">
    <property type="term" value="F:scavenger receptor activity"/>
    <property type="evidence" value="ECO:0007669"/>
    <property type="project" value="TreeGrafter"/>
</dbReference>
<gene>
    <name evidence="8" type="ORF">PENTCL1PPCAC_18855</name>
</gene>
<organism evidence="8 9">
    <name type="scientific">Pristionchus entomophagus</name>
    <dbReference type="NCBI Taxonomy" id="358040"/>
    <lineage>
        <taxon>Eukaryota</taxon>
        <taxon>Metazoa</taxon>
        <taxon>Ecdysozoa</taxon>
        <taxon>Nematoda</taxon>
        <taxon>Chromadorea</taxon>
        <taxon>Rhabditida</taxon>
        <taxon>Rhabditina</taxon>
        <taxon>Diplogasteromorpha</taxon>
        <taxon>Diplogasteroidea</taxon>
        <taxon>Neodiplogasteridae</taxon>
        <taxon>Pristionchus</taxon>
    </lineage>
</organism>
<dbReference type="EMBL" id="BTSX01000004">
    <property type="protein sequence ID" value="GMS96680.1"/>
    <property type="molecule type" value="Genomic_DNA"/>
</dbReference>
<dbReference type="Pfam" id="PF01130">
    <property type="entry name" value="CD36"/>
    <property type="match status" value="1"/>
</dbReference>
<evidence type="ECO:0000256" key="5">
    <source>
        <dbReference type="ARBA" id="ARBA00023136"/>
    </source>
</evidence>
<evidence type="ECO:0000256" key="1">
    <source>
        <dbReference type="ARBA" id="ARBA00004370"/>
    </source>
</evidence>
<proteinExistence type="inferred from homology"/>
<keyword evidence="4 7" id="KW-1133">Transmembrane helix</keyword>
<comment type="subcellular location">
    <subcellularLocation>
        <location evidence="1">Membrane</location>
    </subcellularLocation>
</comment>
<protein>
    <submittedName>
        <fullName evidence="8">Uncharacterized protein</fullName>
    </submittedName>
</protein>
<dbReference type="PANTHER" id="PTHR11923">
    <property type="entry name" value="SCAVENGER RECEPTOR CLASS B TYPE-1 SR-B1"/>
    <property type="match status" value="1"/>
</dbReference>
<sequence>IGIACIVFVALPSILFLVLGILGIFVFPSIYTNIVYSILVLTHNDYDGSLGFATQMFAKPPMINQMKFSFFNITNIDEIMYEGAKARVIEVGPYNYVESEEKRYLEYRNDDDEVFYENYKKWIFRPDISCKGCEYDDIVTLPNAPQMGTSTLLYDPRFHVTPIANTIIGWAMLLLGESPISSSKMGEVLFDGYPDALLSAAHSDIVSTISNIWNGGQNIIPIPVPDMLSMAYFYGYNNTRDENYWVHTGKKDITRLGDVITWANETLLPEEWWTTKQARMINGSDTGSFGKVGLTEDTVLPMFHSYMCRSFNAVYDGKRTVAGVPSYTYAVQEDEWDTTLEKNKGFIYRNVEAVNYYPEWPSCPRWNSSNCAASPDDPIDCFTNICHDCCQKGKVGGTYALPPGFYPMACFPGRRQPSPYPVIWSTPHFVYSPQTVVDSIVGVHPDRVLHQPMVYDHEPMSGLITQVAYRAQINMPFFVNDYVMVDSHLPTALVPIFFESSETVMTDYAYSLYRLGFVFAPIFIFWFSIALIILAVILAIVVCVLHVKRSRALVQGL</sequence>
<evidence type="ECO:0000313" key="9">
    <source>
        <dbReference type="Proteomes" id="UP001432027"/>
    </source>
</evidence>
<evidence type="ECO:0000256" key="4">
    <source>
        <dbReference type="ARBA" id="ARBA00022989"/>
    </source>
</evidence>
<keyword evidence="3 7" id="KW-0812">Transmembrane</keyword>
<evidence type="ECO:0000256" key="7">
    <source>
        <dbReference type="SAM" id="Phobius"/>
    </source>
</evidence>
<evidence type="ECO:0000256" key="2">
    <source>
        <dbReference type="ARBA" id="ARBA00010532"/>
    </source>
</evidence>
<keyword evidence="6" id="KW-0325">Glycoprotein</keyword>
<feature type="non-terminal residue" evidence="8">
    <location>
        <position position="1"/>
    </location>
</feature>
<name>A0AAV5TQG3_9BILA</name>
<accession>A0AAV5TQG3</accession>
<comment type="caution">
    <text evidence="8">The sequence shown here is derived from an EMBL/GenBank/DDBJ whole genome shotgun (WGS) entry which is preliminary data.</text>
</comment>
<keyword evidence="9" id="KW-1185">Reference proteome</keyword>
<dbReference type="GO" id="GO:0016020">
    <property type="term" value="C:membrane"/>
    <property type="evidence" value="ECO:0007669"/>
    <property type="project" value="UniProtKB-SubCell"/>
</dbReference>
<keyword evidence="5 7" id="KW-0472">Membrane</keyword>
<comment type="similarity">
    <text evidence="2">Belongs to the CD36 family.</text>
</comment>
<reference evidence="8" key="1">
    <citation type="submission" date="2023-10" db="EMBL/GenBank/DDBJ databases">
        <title>Genome assembly of Pristionchus species.</title>
        <authorList>
            <person name="Yoshida K."/>
            <person name="Sommer R.J."/>
        </authorList>
    </citation>
    <scope>NUCLEOTIDE SEQUENCE</scope>
    <source>
        <strain evidence="8">RS0144</strain>
    </source>
</reference>
<evidence type="ECO:0000256" key="6">
    <source>
        <dbReference type="ARBA" id="ARBA00023180"/>
    </source>
</evidence>
<dbReference type="GO" id="GO:0005737">
    <property type="term" value="C:cytoplasm"/>
    <property type="evidence" value="ECO:0007669"/>
    <property type="project" value="TreeGrafter"/>
</dbReference>
<dbReference type="PRINTS" id="PR01609">
    <property type="entry name" value="CD36FAMILY"/>
</dbReference>
<evidence type="ECO:0000256" key="3">
    <source>
        <dbReference type="ARBA" id="ARBA00022692"/>
    </source>
</evidence>
<dbReference type="Proteomes" id="UP001432027">
    <property type="component" value="Unassembled WGS sequence"/>
</dbReference>
<feature type="transmembrane region" description="Helical" evidence="7">
    <location>
        <begin position="7"/>
        <end position="31"/>
    </location>
</feature>
<dbReference type="AlphaFoldDB" id="A0AAV5TQG3"/>
<dbReference type="InterPro" id="IPR002159">
    <property type="entry name" value="CD36_fam"/>
</dbReference>
<evidence type="ECO:0000313" key="8">
    <source>
        <dbReference type="EMBL" id="GMS96680.1"/>
    </source>
</evidence>
<dbReference type="PANTHER" id="PTHR11923:SF55">
    <property type="entry name" value="SCAVENGER RECEPTOR (CD36 FAMILY) RELATED"/>
    <property type="match status" value="1"/>
</dbReference>
<feature type="transmembrane region" description="Helical" evidence="7">
    <location>
        <begin position="523"/>
        <end position="547"/>
    </location>
</feature>